<feature type="domain" description="RNA polymerase sigma factor 70 region 4 type 2" evidence="6">
    <location>
        <begin position="103"/>
        <end position="154"/>
    </location>
</feature>
<evidence type="ECO:0000256" key="1">
    <source>
        <dbReference type="ARBA" id="ARBA00010641"/>
    </source>
</evidence>
<dbReference type="STRING" id="364200.SAMN04488515_1498"/>
<dbReference type="GO" id="GO:0016987">
    <property type="term" value="F:sigma factor activity"/>
    <property type="evidence" value="ECO:0007669"/>
    <property type="project" value="UniProtKB-KW"/>
</dbReference>
<accession>A0A1I0PWZ0</accession>
<proteinExistence type="inferred from homology"/>
<dbReference type="GO" id="GO:0003677">
    <property type="term" value="F:DNA binding"/>
    <property type="evidence" value="ECO:0007669"/>
    <property type="project" value="InterPro"/>
</dbReference>
<dbReference type="InterPro" id="IPR036388">
    <property type="entry name" value="WH-like_DNA-bd_sf"/>
</dbReference>
<dbReference type="Gene3D" id="1.10.10.10">
    <property type="entry name" value="Winged helix-like DNA-binding domain superfamily/Winged helix DNA-binding domain"/>
    <property type="match status" value="1"/>
</dbReference>
<protein>
    <submittedName>
        <fullName evidence="7">RNA polymerase sigma-70 factor, ECF subfamily</fullName>
    </submittedName>
</protein>
<evidence type="ECO:0000256" key="4">
    <source>
        <dbReference type="ARBA" id="ARBA00023163"/>
    </source>
</evidence>
<dbReference type="SUPFAM" id="SSF88659">
    <property type="entry name" value="Sigma3 and sigma4 domains of RNA polymerase sigma factors"/>
    <property type="match status" value="1"/>
</dbReference>
<dbReference type="PANTHER" id="PTHR43133">
    <property type="entry name" value="RNA POLYMERASE ECF-TYPE SIGMA FACTO"/>
    <property type="match status" value="1"/>
</dbReference>
<gene>
    <name evidence="7" type="ORF">SAMN04488515_1498</name>
</gene>
<dbReference type="CDD" id="cd06171">
    <property type="entry name" value="Sigma70_r4"/>
    <property type="match status" value="1"/>
</dbReference>
<dbReference type="NCBIfam" id="NF009198">
    <property type="entry name" value="PRK12546.1"/>
    <property type="match status" value="1"/>
</dbReference>
<evidence type="ECO:0000313" key="7">
    <source>
        <dbReference type="EMBL" id="SEW18996.1"/>
    </source>
</evidence>
<organism evidence="7 8">
    <name type="scientific">Cognatiyoonia koreensis</name>
    <dbReference type="NCBI Taxonomy" id="364200"/>
    <lineage>
        <taxon>Bacteria</taxon>
        <taxon>Pseudomonadati</taxon>
        <taxon>Pseudomonadota</taxon>
        <taxon>Alphaproteobacteria</taxon>
        <taxon>Rhodobacterales</taxon>
        <taxon>Paracoccaceae</taxon>
        <taxon>Cognatiyoonia</taxon>
    </lineage>
</organism>
<keyword evidence="3" id="KW-0731">Sigma factor</keyword>
<dbReference type="OrthoDB" id="9803470at2"/>
<dbReference type="PANTHER" id="PTHR43133:SF25">
    <property type="entry name" value="RNA POLYMERASE SIGMA FACTOR RFAY-RELATED"/>
    <property type="match status" value="1"/>
</dbReference>
<dbReference type="InterPro" id="IPR014284">
    <property type="entry name" value="RNA_pol_sigma-70_dom"/>
</dbReference>
<dbReference type="RefSeq" id="WP_089992226.1">
    <property type="nucleotide sequence ID" value="NZ_FOIZ01000001.1"/>
</dbReference>
<feature type="domain" description="RNA polymerase sigma-70 region 2" evidence="5">
    <location>
        <begin position="12"/>
        <end position="76"/>
    </location>
</feature>
<name>A0A1I0PWZ0_9RHOB</name>
<evidence type="ECO:0000256" key="3">
    <source>
        <dbReference type="ARBA" id="ARBA00023082"/>
    </source>
</evidence>
<dbReference type="GO" id="GO:0006352">
    <property type="term" value="P:DNA-templated transcription initiation"/>
    <property type="evidence" value="ECO:0007669"/>
    <property type="project" value="InterPro"/>
</dbReference>
<dbReference type="AlphaFoldDB" id="A0A1I0PWZ0"/>
<dbReference type="InterPro" id="IPR039425">
    <property type="entry name" value="RNA_pol_sigma-70-like"/>
</dbReference>
<comment type="similarity">
    <text evidence="1">Belongs to the sigma-70 factor family. ECF subfamily.</text>
</comment>
<dbReference type="InterPro" id="IPR013325">
    <property type="entry name" value="RNA_pol_sigma_r2"/>
</dbReference>
<keyword evidence="4" id="KW-0804">Transcription</keyword>
<dbReference type="Gene3D" id="1.10.1740.10">
    <property type="match status" value="1"/>
</dbReference>
<dbReference type="InterPro" id="IPR013324">
    <property type="entry name" value="RNA_pol_sigma_r3/r4-like"/>
</dbReference>
<dbReference type="EMBL" id="FOIZ01000001">
    <property type="protein sequence ID" value="SEW18996.1"/>
    <property type="molecule type" value="Genomic_DNA"/>
</dbReference>
<reference evidence="7 8" key="1">
    <citation type="submission" date="2016-10" db="EMBL/GenBank/DDBJ databases">
        <authorList>
            <person name="de Groot N.N."/>
        </authorList>
    </citation>
    <scope>NUCLEOTIDE SEQUENCE [LARGE SCALE GENOMIC DNA]</scope>
    <source>
        <strain evidence="7 8">DSM 17925</strain>
    </source>
</reference>
<dbReference type="NCBIfam" id="TIGR02937">
    <property type="entry name" value="sigma70-ECF"/>
    <property type="match status" value="1"/>
</dbReference>
<evidence type="ECO:0000259" key="5">
    <source>
        <dbReference type="Pfam" id="PF04542"/>
    </source>
</evidence>
<evidence type="ECO:0000313" key="8">
    <source>
        <dbReference type="Proteomes" id="UP000199167"/>
    </source>
</evidence>
<dbReference type="Pfam" id="PF04542">
    <property type="entry name" value="Sigma70_r2"/>
    <property type="match status" value="1"/>
</dbReference>
<dbReference type="InterPro" id="IPR007627">
    <property type="entry name" value="RNA_pol_sigma70_r2"/>
</dbReference>
<dbReference type="SUPFAM" id="SSF88946">
    <property type="entry name" value="Sigma2 domain of RNA polymerase sigma factors"/>
    <property type="match status" value="1"/>
</dbReference>
<dbReference type="InterPro" id="IPR013249">
    <property type="entry name" value="RNA_pol_sigma70_r4_t2"/>
</dbReference>
<sequence>MSTPNPRDELLEYLADMRGFARSLTRNRAKADDLMQDALLKAWKNIDRYKPGTNMKAWLFTIIRNTYYTQHQRAKREVADVDGAFSSKLSVKPDHDGRLHLKDFRTAFETLPVEQREALVLVGVQGFSYEEAAATAGVAMGTIKSRLNRARERLAEILELNGDGEMELTDTATVAVIQQDHSLVDR</sequence>
<dbReference type="Pfam" id="PF08281">
    <property type="entry name" value="Sigma70_r4_2"/>
    <property type="match status" value="1"/>
</dbReference>
<keyword evidence="2" id="KW-0805">Transcription regulation</keyword>
<dbReference type="Proteomes" id="UP000199167">
    <property type="component" value="Unassembled WGS sequence"/>
</dbReference>
<evidence type="ECO:0000259" key="6">
    <source>
        <dbReference type="Pfam" id="PF08281"/>
    </source>
</evidence>
<evidence type="ECO:0000256" key="2">
    <source>
        <dbReference type="ARBA" id="ARBA00023015"/>
    </source>
</evidence>
<keyword evidence="8" id="KW-1185">Reference proteome</keyword>